<feature type="transmembrane region" description="Helical" evidence="7">
    <location>
        <begin position="55"/>
        <end position="76"/>
    </location>
</feature>
<feature type="transmembrane region" description="Helical" evidence="7">
    <location>
        <begin position="242"/>
        <end position="260"/>
    </location>
</feature>
<evidence type="ECO:0000256" key="5">
    <source>
        <dbReference type="ARBA" id="ARBA00022989"/>
    </source>
</evidence>
<evidence type="ECO:0000256" key="4">
    <source>
        <dbReference type="ARBA" id="ARBA00022692"/>
    </source>
</evidence>
<dbReference type="RefSeq" id="WP_179917092.1">
    <property type="nucleotide sequence ID" value="NZ_JACCDE010000037.1"/>
</dbReference>
<keyword evidence="2" id="KW-1003">Cell membrane</keyword>
<dbReference type="AlphaFoldDB" id="A0A7Z0LWW5"/>
<dbReference type="Proteomes" id="UP000526892">
    <property type="component" value="Unassembled WGS sequence"/>
</dbReference>
<reference evidence="9 10" key="1">
    <citation type="journal article" date="2003" name="Extremophiles">
        <title>Halomonas glaciei sp. nov. isolated from fast ice of Adelie Land, Antarctica.</title>
        <authorList>
            <person name="Reddy G.S."/>
            <person name="Raghavan P.U."/>
            <person name="Sarita N.B."/>
            <person name="Prakash J.S."/>
            <person name="Nagesh N."/>
            <person name="Delille D."/>
            <person name="Shivaji S."/>
        </authorList>
    </citation>
    <scope>NUCLEOTIDE SEQUENCE [LARGE SCALE GENOMIC DNA]</scope>
    <source>
        <strain evidence="9 10">DD39</strain>
    </source>
</reference>
<dbReference type="PANTHER" id="PTHR33362:SF2">
    <property type="entry name" value="TRAP TRANSPORTER LARGE PERMEASE PROTEIN"/>
    <property type="match status" value="1"/>
</dbReference>
<dbReference type="NCBIfam" id="TIGR00786">
    <property type="entry name" value="dctM"/>
    <property type="match status" value="1"/>
</dbReference>
<protein>
    <recommendedName>
        <fullName evidence="7">TRAP transporter large permease protein</fullName>
    </recommendedName>
</protein>
<dbReference type="GO" id="GO:0005886">
    <property type="term" value="C:plasma membrane"/>
    <property type="evidence" value="ECO:0007669"/>
    <property type="project" value="UniProtKB-SubCell"/>
</dbReference>
<evidence type="ECO:0000256" key="6">
    <source>
        <dbReference type="ARBA" id="ARBA00023136"/>
    </source>
</evidence>
<comment type="similarity">
    <text evidence="7">Belongs to the TRAP transporter large permease family.</text>
</comment>
<keyword evidence="10" id="KW-1185">Reference proteome</keyword>
<dbReference type="Pfam" id="PF06808">
    <property type="entry name" value="DctM"/>
    <property type="match status" value="1"/>
</dbReference>
<evidence type="ECO:0000259" key="8">
    <source>
        <dbReference type="Pfam" id="PF06808"/>
    </source>
</evidence>
<evidence type="ECO:0000256" key="2">
    <source>
        <dbReference type="ARBA" id="ARBA00022475"/>
    </source>
</evidence>
<evidence type="ECO:0000313" key="9">
    <source>
        <dbReference type="EMBL" id="NYS79948.1"/>
    </source>
</evidence>
<feature type="transmembrane region" description="Helical" evidence="7">
    <location>
        <begin position="356"/>
        <end position="382"/>
    </location>
</feature>
<name>A0A7Z0LWW5_9GAMM</name>
<keyword evidence="4 7" id="KW-0812">Transmembrane</keyword>
<dbReference type="InterPro" id="IPR010656">
    <property type="entry name" value="DctM"/>
</dbReference>
<feature type="transmembrane region" description="Helical" evidence="7">
    <location>
        <begin position="171"/>
        <end position="194"/>
    </location>
</feature>
<keyword evidence="6 7" id="KW-0472">Membrane</keyword>
<dbReference type="InterPro" id="IPR004681">
    <property type="entry name" value="TRAP_DctM"/>
</dbReference>
<feature type="transmembrane region" description="Helical" evidence="7">
    <location>
        <begin position="96"/>
        <end position="124"/>
    </location>
</feature>
<evidence type="ECO:0000256" key="7">
    <source>
        <dbReference type="RuleBase" id="RU369079"/>
    </source>
</evidence>
<comment type="subunit">
    <text evidence="7">The complex comprises the extracytoplasmic solute receptor protein and the two transmembrane proteins.</text>
</comment>
<evidence type="ECO:0000256" key="3">
    <source>
        <dbReference type="ARBA" id="ARBA00022519"/>
    </source>
</evidence>
<comment type="function">
    <text evidence="7">Part of the tripartite ATP-independent periplasmic (TRAP) transport system.</text>
</comment>
<dbReference type="PIRSF" id="PIRSF006066">
    <property type="entry name" value="HI0050"/>
    <property type="match status" value="1"/>
</dbReference>
<comment type="caution">
    <text evidence="7">Lacks conserved residue(s) required for the propagation of feature annotation.</text>
</comment>
<keyword evidence="7" id="KW-0813">Transport</keyword>
<accession>A0A7Z0LWW5</accession>
<organism evidence="9 10">
    <name type="scientific">Vreelandella glaciei</name>
    <dbReference type="NCBI Taxonomy" id="186761"/>
    <lineage>
        <taxon>Bacteria</taxon>
        <taxon>Pseudomonadati</taxon>
        <taxon>Pseudomonadota</taxon>
        <taxon>Gammaproteobacteria</taxon>
        <taxon>Oceanospirillales</taxon>
        <taxon>Halomonadaceae</taxon>
        <taxon>Vreelandella</taxon>
    </lineage>
</organism>
<dbReference type="PANTHER" id="PTHR33362">
    <property type="entry name" value="SIALIC ACID TRAP TRANSPORTER PERMEASE PROTEIN SIAT-RELATED"/>
    <property type="match status" value="1"/>
</dbReference>
<feature type="domain" description="TRAP C4-dicarboxylate transport system permease DctM subunit" evidence="8">
    <location>
        <begin position="10"/>
        <end position="417"/>
    </location>
</feature>
<feature type="transmembrane region" description="Helical" evidence="7">
    <location>
        <begin position="6"/>
        <end position="34"/>
    </location>
</feature>
<evidence type="ECO:0000256" key="1">
    <source>
        <dbReference type="ARBA" id="ARBA00004429"/>
    </source>
</evidence>
<keyword evidence="3 7" id="KW-0997">Cell inner membrane</keyword>
<dbReference type="EMBL" id="JACCDE010000037">
    <property type="protein sequence ID" value="NYS79948.1"/>
    <property type="molecule type" value="Genomic_DNA"/>
</dbReference>
<comment type="caution">
    <text evidence="9">The sequence shown here is derived from an EMBL/GenBank/DDBJ whole genome shotgun (WGS) entry which is preliminary data.</text>
</comment>
<feature type="transmembrane region" description="Helical" evidence="7">
    <location>
        <begin position="215"/>
        <end position="236"/>
    </location>
</feature>
<sequence>MLTLAAITILILCVLVLVGLPIIVSLTASVLFYLTMSEGWSLALPQQTLAGISDYILITMPLFILAGGIMNASGIADRLFDFAGALVGWMRGGLAHVNVAASVMFGGMIGTSVADLAGTGSVLIPKLKENNYPGPFAAALTATSSGIGILIPPSSPMILYSAVTGVSLGALFLAGVLPGLLMGLVLMLIISLLARRNGWQPMAGFAWREVARTGMRAILPLGLPALILGGLVFGLFTPSEAGAFAVAYALVLSMLVYRTLSWAKLYRVTIDSAILTGEILLVVGLSTAFGWALSQAGVPGALAAGLDTLLPFESVTMKILVLLLLALIAGMILDPLIPMIMPLLLPSLMMMDVDLLHFGVLIVVTVVIGQITPPVALALLVAAKIGDEEVTSVIRANTVFLITLFGFLLLLVYVPALSTTLPRLMQ</sequence>
<comment type="subcellular location">
    <subcellularLocation>
        <location evidence="1 7">Cell inner membrane</location>
        <topology evidence="1 7">Multi-pass membrane protein</topology>
    </subcellularLocation>
</comment>
<dbReference type="GO" id="GO:0022857">
    <property type="term" value="F:transmembrane transporter activity"/>
    <property type="evidence" value="ECO:0007669"/>
    <property type="project" value="UniProtKB-UniRule"/>
</dbReference>
<feature type="transmembrane region" description="Helical" evidence="7">
    <location>
        <begin position="394"/>
        <end position="416"/>
    </location>
</feature>
<feature type="transmembrane region" description="Helical" evidence="7">
    <location>
        <begin position="319"/>
        <end position="344"/>
    </location>
</feature>
<evidence type="ECO:0000313" key="10">
    <source>
        <dbReference type="Proteomes" id="UP000526892"/>
    </source>
</evidence>
<gene>
    <name evidence="9" type="ORF">HZS80_19955</name>
</gene>
<proteinExistence type="inferred from homology"/>
<keyword evidence="5 7" id="KW-1133">Transmembrane helix</keyword>